<accession>A0AAU9U8F1</accession>
<feature type="region of interest" description="Disordered" evidence="1">
    <location>
        <begin position="339"/>
        <end position="549"/>
    </location>
</feature>
<gene>
    <name evidence="2" type="ORF">EEDITHA_LOCUS10888</name>
</gene>
<feature type="compositionally biased region" description="Polar residues" evidence="1">
    <location>
        <begin position="881"/>
        <end position="900"/>
    </location>
</feature>
<feature type="compositionally biased region" description="Basic and acidic residues" evidence="1">
    <location>
        <begin position="587"/>
        <end position="603"/>
    </location>
</feature>
<feature type="compositionally biased region" description="Acidic residues" evidence="1">
    <location>
        <begin position="530"/>
        <end position="540"/>
    </location>
</feature>
<feature type="region of interest" description="Disordered" evidence="1">
    <location>
        <begin position="1115"/>
        <end position="1220"/>
    </location>
</feature>
<feature type="compositionally biased region" description="Polar residues" evidence="1">
    <location>
        <begin position="908"/>
        <end position="921"/>
    </location>
</feature>
<feature type="region of interest" description="Disordered" evidence="1">
    <location>
        <begin position="708"/>
        <end position="728"/>
    </location>
</feature>
<feature type="region of interest" description="Disordered" evidence="1">
    <location>
        <begin position="1054"/>
        <end position="1086"/>
    </location>
</feature>
<keyword evidence="3" id="KW-1185">Reference proteome</keyword>
<organism evidence="2 3">
    <name type="scientific">Euphydryas editha</name>
    <name type="common">Edith's checkerspot</name>
    <dbReference type="NCBI Taxonomy" id="104508"/>
    <lineage>
        <taxon>Eukaryota</taxon>
        <taxon>Metazoa</taxon>
        <taxon>Ecdysozoa</taxon>
        <taxon>Arthropoda</taxon>
        <taxon>Hexapoda</taxon>
        <taxon>Insecta</taxon>
        <taxon>Pterygota</taxon>
        <taxon>Neoptera</taxon>
        <taxon>Endopterygota</taxon>
        <taxon>Lepidoptera</taxon>
        <taxon>Glossata</taxon>
        <taxon>Ditrysia</taxon>
        <taxon>Papilionoidea</taxon>
        <taxon>Nymphalidae</taxon>
        <taxon>Nymphalinae</taxon>
        <taxon>Euphydryas</taxon>
    </lineage>
</organism>
<feature type="compositionally biased region" description="Basic and acidic residues" evidence="1">
    <location>
        <begin position="440"/>
        <end position="456"/>
    </location>
</feature>
<feature type="compositionally biased region" description="Polar residues" evidence="1">
    <location>
        <begin position="91"/>
        <end position="116"/>
    </location>
</feature>
<evidence type="ECO:0000256" key="1">
    <source>
        <dbReference type="SAM" id="MobiDB-lite"/>
    </source>
</evidence>
<feature type="region of interest" description="Disordered" evidence="1">
    <location>
        <begin position="87"/>
        <end position="116"/>
    </location>
</feature>
<protein>
    <submittedName>
        <fullName evidence="2">Uncharacterized protein</fullName>
    </submittedName>
</protein>
<feature type="compositionally biased region" description="Low complexity" evidence="1">
    <location>
        <begin position="393"/>
        <end position="406"/>
    </location>
</feature>
<feature type="compositionally biased region" description="Polar residues" evidence="1">
    <location>
        <begin position="1058"/>
        <end position="1071"/>
    </location>
</feature>
<reference evidence="2" key="1">
    <citation type="submission" date="2022-03" db="EMBL/GenBank/DDBJ databases">
        <authorList>
            <person name="Tunstrom K."/>
        </authorList>
    </citation>
    <scope>NUCLEOTIDE SEQUENCE</scope>
</reference>
<dbReference type="Proteomes" id="UP001153954">
    <property type="component" value="Unassembled WGS sequence"/>
</dbReference>
<sequence length="1237" mass="141946">MNPPSALYGAMNKDRKPFTYTPGGLDLSEIKSERMAKRLMRNAMSEGVPETPVHKIQSPPIATGIISNFNCLPVQVFPTLPLPANPKSLLRTRSNTDAPRDSPSSNIPPGSTSTINKHSCDLWKEINKPSLEHFNNNNYKTSSIYDYNPSTETSCIQPNYESCGHTDLLLPEKNYDAKYFQLEPQEPITSKESILQYRNSDILKNPLDNQKKTEHLKSTQLQDIASNNYEQKEVKIVETQTKTGNEKDQNGDTEAKVIVKLPAKTSAAKTETKVEISKKILPDGTVEEVKKTITKTTVDGKTEISTKTETRTIPKEIAEDVDEIEEKEEETENIVVEEDEDATVLNLQSKKNESTENGEEVIEQSDEEEVNETTKTDIKENGHIITEEEKSESSTTKKVVVVQSTAEESEEEVEEEVEEEEEEEYGDVDVEEVIVLKKPTNTEKENVQIEENKENSNENSPQEQEQEKEFEEEEIEKEDNECPRLPQEVEIEEKESGDKEEQINEKNVEQKETENIINKDNSSEEKCKEEVEENYEEADDSEKITEVQKKPIETIQNEISVESQIKEENKKEDKTVSAQEAITIPIVREDEKDKREMKEETLHKITSAPEPKASFREPSIPLEKVEDIEIKPIVPAQEIIKKTHTEIITTTTDKPSGALSTQTEYNRVENFVTVNRTTKTLDHAYEETQQPVPTLKTYFSSNNDRILSTPQPVSKPHQPVYTPESQTERRHSLLLERLSVDRQVPATDICQNNYQNHQVYEQNQWLDEPQSEVLTVSNVKPSTITKNQQWYQQIKKENYIPDTVSSTPAPSNQIWNLQNQAQSQNQLPTQPQYQIYTQQQYTPKPEYQSTYVENNAQNIYKSHNNNVQQSNYPSYTPKPSWVSSTFDSKPVYGTSTNQYPTLRKESTENYQKSTQQYNSSYVPPPWEQDSSYIAENQNYYQPPPNVSYTPATNQTWKPKPPPSKFSKPVPTAYIPPAPNQSFVKPVTPEDTSKISGRKTYYSEYERRYISVPESTYIPNESKFPAQPDPSPQYYYDNNEPVESVEPQWRKELREFTEKSSQTSVQIENTSVRPPWEEDPKYAAPTEYTSTVTPSWTQTLRPRSWRERSYEPEYIGSKEWPKTNTLGRGRPQSSYVKSNVNSIPERNRGVSVDRYNPNNYQSPLASEHPPVQSHTLNPIIHPKTYHNPSVPAYHARASAEPREQVTAYPQHRVRAESKAPPVQSRSFKYLQWITGTED</sequence>
<feature type="compositionally biased region" description="Acidic residues" evidence="1">
    <location>
        <begin position="356"/>
        <end position="371"/>
    </location>
</feature>
<feature type="compositionally biased region" description="Basic and acidic residues" evidence="1">
    <location>
        <begin position="494"/>
        <end position="514"/>
    </location>
</feature>
<feature type="compositionally biased region" description="Acidic residues" evidence="1">
    <location>
        <begin position="407"/>
        <end position="432"/>
    </location>
</feature>
<evidence type="ECO:0000313" key="3">
    <source>
        <dbReference type="Proteomes" id="UP001153954"/>
    </source>
</evidence>
<feature type="compositionally biased region" description="Acidic residues" evidence="1">
    <location>
        <begin position="464"/>
        <end position="479"/>
    </location>
</feature>
<feature type="compositionally biased region" description="Basic and acidic residues" evidence="1">
    <location>
        <begin position="372"/>
        <end position="392"/>
    </location>
</feature>
<evidence type="ECO:0000313" key="2">
    <source>
        <dbReference type="EMBL" id="CAH2095438.1"/>
    </source>
</evidence>
<dbReference type="EMBL" id="CAKOGL010000015">
    <property type="protein sequence ID" value="CAH2095438.1"/>
    <property type="molecule type" value="Genomic_DNA"/>
</dbReference>
<comment type="caution">
    <text evidence="2">The sequence shown here is derived from an EMBL/GenBank/DDBJ whole genome shotgun (WGS) entry which is preliminary data.</text>
</comment>
<proteinExistence type="predicted"/>
<feature type="compositionally biased region" description="Polar residues" evidence="1">
    <location>
        <begin position="1121"/>
        <end position="1143"/>
    </location>
</feature>
<dbReference type="AlphaFoldDB" id="A0AAU9U8F1"/>
<name>A0AAU9U8F1_EUPED</name>
<feature type="compositionally biased region" description="Polar residues" evidence="1">
    <location>
        <begin position="865"/>
        <end position="874"/>
    </location>
</feature>
<feature type="region of interest" description="Disordered" evidence="1">
    <location>
        <begin position="865"/>
        <end position="924"/>
    </location>
</feature>
<feature type="region of interest" description="Disordered" evidence="1">
    <location>
        <begin position="587"/>
        <end position="619"/>
    </location>
</feature>